<keyword evidence="4" id="KW-1185">Reference proteome</keyword>
<proteinExistence type="predicted"/>
<comment type="caution">
    <text evidence="3">The sequence shown here is derived from an EMBL/GenBank/DDBJ whole genome shotgun (WGS) entry which is preliminary data.</text>
</comment>
<dbReference type="Proteomes" id="UP001151760">
    <property type="component" value="Unassembled WGS sequence"/>
</dbReference>
<feature type="region of interest" description="Disordered" evidence="2">
    <location>
        <begin position="199"/>
        <end position="222"/>
    </location>
</feature>
<reference evidence="3" key="2">
    <citation type="submission" date="2022-01" db="EMBL/GenBank/DDBJ databases">
        <authorList>
            <person name="Yamashiro T."/>
            <person name="Shiraishi A."/>
            <person name="Satake H."/>
            <person name="Nakayama K."/>
        </authorList>
    </citation>
    <scope>NUCLEOTIDE SEQUENCE</scope>
</reference>
<evidence type="ECO:0000313" key="3">
    <source>
        <dbReference type="EMBL" id="GJS62344.1"/>
    </source>
</evidence>
<dbReference type="EMBL" id="BQNB010009354">
    <property type="protein sequence ID" value="GJS62344.1"/>
    <property type="molecule type" value="Genomic_DNA"/>
</dbReference>
<protein>
    <recommendedName>
        <fullName evidence="5">Transposase (Putative), gypsy type</fullName>
    </recommendedName>
</protein>
<name>A0ABQ4XAP6_9ASTR</name>
<feature type="region of interest" description="Disordered" evidence="2">
    <location>
        <begin position="245"/>
        <end position="265"/>
    </location>
</feature>
<organism evidence="3 4">
    <name type="scientific">Tanacetum coccineum</name>
    <dbReference type="NCBI Taxonomy" id="301880"/>
    <lineage>
        <taxon>Eukaryota</taxon>
        <taxon>Viridiplantae</taxon>
        <taxon>Streptophyta</taxon>
        <taxon>Embryophyta</taxon>
        <taxon>Tracheophyta</taxon>
        <taxon>Spermatophyta</taxon>
        <taxon>Magnoliopsida</taxon>
        <taxon>eudicotyledons</taxon>
        <taxon>Gunneridae</taxon>
        <taxon>Pentapetalae</taxon>
        <taxon>asterids</taxon>
        <taxon>campanulids</taxon>
        <taxon>Asterales</taxon>
        <taxon>Asteraceae</taxon>
        <taxon>Asteroideae</taxon>
        <taxon>Anthemideae</taxon>
        <taxon>Anthemidinae</taxon>
        <taxon>Tanacetum</taxon>
    </lineage>
</organism>
<evidence type="ECO:0008006" key="5">
    <source>
        <dbReference type="Google" id="ProtNLM"/>
    </source>
</evidence>
<keyword evidence="1" id="KW-0175">Coiled coil</keyword>
<sequence length="648" mass="71887">MGRDTIQLEDAVSTIFGEYLLEFTSEYGSPEVLHPELPGLEETIVDFPEGKFGVYTKFFKFENYRIPLYLFRVGRSDVKHTPNPYPKTIELLLCLVGLSRSYFLGDDVYPIFLDDDDQEMDLFNLISASNPTKVKTGTQPRAAHEVPLLTATATSIIDMKDVTEASKSWGIPSPVKKSPLDFADEDPLLVILEGVGTGGQARDEVPHEIPPVGNPPTTEVAPDLEPEAAAMGSLVRKRRRERGLAAGSTFVTPTDAKSVSDPDPLSYAEPRPYPEQEIAQSSEIRIENVSTAEMSNADFLGRYNINLAQQVAMGSQLRLRFEQENLEALMEAEVDIKRVAEAKNMEPTEELESLRIHFSDLQVNNNQLSQQVSNLQAQVTGEEKIKAAFKDFKKYEDDKVKQRCTDMDARLDALSIDFDEELYPHMLTAIAGRRWVIRHGIHLAVMKCAESTELRKVFANVVSAGIAEGMSEGLKHGADAKYVAALHVLKDLKYPLVDQLEKLKNAPIDLIMASLHLESDAGEDTPQWVRDLCPNSSQLKIPVYPEVSDPRDPLAFKEEILLEDAIAANISRAEKKKKCRVVCHTYGVGSAHHAKFDGVPVSVPTVAPQGLVILLVDAATQIETFEDEASPRLIRSKSLPSMYNLNGP</sequence>
<accession>A0ABQ4XAP6</accession>
<reference evidence="3" key="1">
    <citation type="journal article" date="2022" name="Int. J. Mol. Sci.">
        <title>Draft Genome of Tanacetum Coccineum: Genomic Comparison of Closely Related Tanacetum-Family Plants.</title>
        <authorList>
            <person name="Yamashiro T."/>
            <person name="Shiraishi A."/>
            <person name="Nakayama K."/>
            <person name="Satake H."/>
        </authorList>
    </citation>
    <scope>NUCLEOTIDE SEQUENCE</scope>
</reference>
<evidence type="ECO:0000313" key="4">
    <source>
        <dbReference type="Proteomes" id="UP001151760"/>
    </source>
</evidence>
<gene>
    <name evidence="3" type="ORF">Tco_0657128</name>
</gene>
<evidence type="ECO:0000256" key="1">
    <source>
        <dbReference type="SAM" id="Coils"/>
    </source>
</evidence>
<evidence type="ECO:0000256" key="2">
    <source>
        <dbReference type="SAM" id="MobiDB-lite"/>
    </source>
</evidence>
<feature type="coiled-coil region" evidence="1">
    <location>
        <begin position="351"/>
        <end position="385"/>
    </location>
</feature>